<dbReference type="InterPro" id="IPR043504">
    <property type="entry name" value="Peptidase_S1_PA_chymotrypsin"/>
</dbReference>
<protein>
    <recommendedName>
        <fullName evidence="1">Effector-associated domain-containing protein</fullName>
    </recommendedName>
</protein>
<dbReference type="STRING" id="530564.Psta_0285"/>
<dbReference type="AlphaFoldDB" id="D2R1J3"/>
<dbReference type="SUPFAM" id="SSF50494">
    <property type="entry name" value="Trypsin-like serine proteases"/>
    <property type="match status" value="1"/>
</dbReference>
<proteinExistence type="predicted"/>
<dbReference type="Gene3D" id="2.40.10.10">
    <property type="entry name" value="Trypsin-like serine proteases"/>
    <property type="match status" value="2"/>
</dbReference>
<organism evidence="2 3">
    <name type="scientific">Pirellula staleyi (strain ATCC 27377 / DSM 6068 / ICPB 4128)</name>
    <name type="common">Pirella staleyi</name>
    <dbReference type="NCBI Taxonomy" id="530564"/>
    <lineage>
        <taxon>Bacteria</taxon>
        <taxon>Pseudomonadati</taxon>
        <taxon>Planctomycetota</taxon>
        <taxon>Planctomycetia</taxon>
        <taxon>Pirellulales</taxon>
        <taxon>Pirellulaceae</taxon>
        <taxon>Pirellula</taxon>
    </lineage>
</organism>
<dbReference type="PANTHER" id="PTHR14389">
    <property type="entry name" value="SI:CH1073-475A24.1"/>
    <property type="match status" value="1"/>
</dbReference>
<name>D2R1J3_PIRSD</name>
<dbReference type="InterPro" id="IPR045432">
    <property type="entry name" value="EAD5"/>
</dbReference>
<sequence>MAYLTQDQIHEIHSQAVNRTPGLLDAWKQMLIGLPIAYMSTLPNIDGNKNLGLLAQLSTMNEVDVIKGGVVPLEVWLNNAAYFSELFPDSQKLYRDYARVILEKRAITKRNATSSFDQTVNAPSLKGMSEVKERIIFINEMVPYGFAQGAVRTGQSVARLIVPRFDGKQPRKLPFTDEQIKYFGTGWLLGTRHIVTNHHVINARDAGEADAISEDFNLQGIKTTVQFDYNQRNAAGDPRSVKQVSGYNKELDYAVLELEAPSGREPLPVFGGQFVLPAQSLFPVNLIQHPGGEPKKLGIRSNLVAAVNEVNLAYFTDTEPGSSGSPVCSDDWYVLALHKASSASYGEFEYQGKQTAWVNHGTRIDVILADLKQNHSTLWNLIGANVV</sequence>
<feature type="domain" description="Effector-associated" evidence="1">
    <location>
        <begin position="3"/>
        <end position="148"/>
    </location>
</feature>
<dbReference type="PANTHER" id="PTHR14389:SF3">
    <property type="entry name" value="PROTEIN FAM111A-LIKE"/>
    <property type="match status" value="1"/>
</dbReference>
<dbReference type="EMBL" id="CP001848">
    <property type="protein sequence ID" value="ADB14978.1"/>
    <property type="molecule type" value="Genomic_DNA"/>
</dbReference>
<keyword evidence="3" id="KW-1185">Reference proteome</keyword>
<dbReference type="eggNOG" id="COG3591">
    <property type="taxonomic scope" value="Bacteria"/>
</dbReference>
<evidence type="ECO:0000259" key="1">
    <source>
        <dbReference type="Pfam" id="PF19957"/>
    </source>
</evidence>
<evidence type="ECO:0000313" key="3">
    <source>
        <dbReference type="Proteomes" id="UP000001887"/>
    </source>
</evidence>
<dbReference type="Proteomes" id="UP000001887">
    <property type="component" value="Chromosome"/>
</dbReference>
<dbReference type="InterPro" id="IPR009003">
    <property type="entry name" value="Peptidase_S1_PA"/>
</dbReference>
<accession>D2R1J3</accession>
<dbReference type="Pfam" id="PF13365">
    <property type="entry name" value="Trypsin_2"/>
    <property type="match status" value="1"/>
</dbReference>
<evidence type="ECO:0000313" key="2">
    <source>
        <dbReference type="EMBL" id="ADB14978.1"/>
    </source>
</evidence>
<dbReference type="HOGENOM" id="CLU_752008_0_0_0"/>
<dbReference type="Pfam" id="PF19957">
    <property type="entry name" value="EAD5"/>
    <property type="match status" value="1"/>
</dbReference>
<dbReference type="KEGG" id="psl:Psta_0285"/>
<gene>
    <name evidence="2" type="ordered locus">Psta_0285</name>
</gene>
<reference evidence="2 3" key="1">
    <citation type="journal article" date="2009" name="Stand. Genomic Sci.">
        <title>Complete genome sequence of Pirellula staleyi type strain (ATCC 27377).</title>
        <authorList>
            <person name="Clum A."/>
            <person name="Tindall B.J."/>
            <person name="Sikorski J."/>
            <person name="Ivanova N."/>
            <person name="Mavrommatis K."/>
            <person name="Lucas S."/>
            <person name="Glavina del Rio T."/>
            <person name="Nolan M."/>
            <person name="Chen F."/>
            <person name="Tice H."/>
            <person name="Pitluck S."/>
            <person name="Cheng J.F."/>
            <person name="Chertkov O."/>
            <person name="Brettin T."/>
            <person name="Han C."/>
            <person name="Detter J.C."/>
            <person name="Kuske C."/>
            <person name="Bruce D."/>
            <person name="Goodwin L."/>
            <person name="Ovchinikova G."/>
            <person name="Pati A."/>
            <person name="Mikhailova N."/>
            <person name="Chen A."/>
            <person name="Palaniappan K."/>
            <person name="Land M."/>
            <person name="Hauser L."/>
            <person name="Chang Y.J."/>
            <person name="Jeffries C.D."/>
            <person name="Chain P."/>
            <person name="Rohde M."/>
            <person name="Goker M."/>
            <person name="Bristow J."/>
            <person name="Eisen J.A."/>
            <person name="Markowitz V."/>
            <person name="Hugenholtz P."/>
            <person name="Kyrpides N.C."/>
            <person name="Klenk H.P."/>
            <person name="Lapidus A."/>
        </authorList>
    </citation>
    <scope>NUCLEOTIDE SEQUENCE [LARGE SCALE GENOMIC DNA]</scope>
    <source>
        <strain evidence="3">ATCC 27377 / DSM 6068 / ICPB 4128</strain>
    </source>
</reference>
<dbReference type="OrthoDB" id="9770276at2"/>